<name>A0A813LH54_POLGL</name>
<dbReference type="InterPro" id="IPR001214">
    <property type="entry name" value="SET_dom"/>
</dbReference>
<dbReference type="Proteomes" id="UP000626109">
    <property type="component" value="Unassembled WGS sequence"/>
</dbReference>
<organism evidence="2 3">
    <name type="scientific">Polarella glacialis</name>
    <name type="common">Dinoflagellate</name>
    <dbReference type="NCBI Taxonomy" id="89957"/>
    <lineage>
        <taxon>Eukaryota</taxon>
        <taxon>Sar</taxon>
        <taxon>Alveolata</taxon>
        <taxon>Dinophyceae</taxon>
        <taxon>Suessiales</taxon>
        <taxon>Suessiaceae</taxon>
        <taxon>Polarella</taxon>
    </lineage>
</organism>
<reference evidence="2" key="1">
    <citation type="submission" date="2021-02" db="EMBL/GenBank/DDBJ databases">
        <authorList>
            <person name="Dougan E. K."/>
            <person name="Rhodes N."/>
            <person name="Thang M."/>
            <person name="Chan C."/>
        </authorList>
    </citation>
    <scope>NUCLEOTIDE SEQUENCE</scope>
</reference>
<dbReference type="AlphaFoldDB" id="A0A813LH54"/>
<dbReference type="PANTHER" id="PTHR47332:SF4">
    <property type="entry name" value="SET DOMAIN-CONTAINING PROTEIN 5"/>
    <property type="match status" value="1"/>
</dbReference>
<feature type="domain" description="SET" evidence="1">
    <location>
        <begin position="41"/>
        <end position="179"/>
    </location>
</feature>
<dbReference type="SMART" id="SM00317">
    <property type="entry name" value="SET"/>
    <property type="match status" value="1"/>
</dbReference>
<dbReference type="PANTHER" id="PTHR47332">
    <property type="entry name" value="SET DOMAIN-CONTAINING PROTEIN 5"/>
    <property type="match status" value="1"/>
</dbReference>
<dbReference type="Pfam" id="PF00856">
    <property type="entry name" value="SET"/>
    <property type="match status" value="1"/>
</dbReference>
<protein>
    <recommendedName>
        <fullName evidence="1">SET domain-containing protein</fullName>
    </recommendedName>
</protein>
<dbReference type="InterPro" id="IPR053185">
    <property type="entry name" value="SET_domain_protein"/>
</dbReference>
<dbReference type="EMBL" id="CAJNNW010035468">
    <property type="protein sequence ID" value="CAE8727928.1"/>
    <property type="molecule type" value="Genomic_DNA"/>
</dbReference>
<dbReference type="PROSITE" id="PS50280">
    <property type="entry name" value="SET"/>
    <property type="match status" value="1"/>
</dbReference>
<gene>
    <name evidence="2" type="ORF">PGLA2088_LOCUS44958</name>
</gene>
<evidence type="ECO:0000313" key="2">
    <source>
        <dbReference type="EMBL" id="CAE8727928.1"/>
    </source>
</evidence>
<dbReference type="Gene3D" id="1.25.40.10">
    <property type="entry name" value="Tetratricopeptide repeat domain"/>
    <property type="match status" value="1"/>
</dbReference>
<feature type="non-terminal residue" evidence="2">
    <location>
        <position position="313"/>
    </location>
</feature>
<sequence>VIGALVKGGARLGRWRRPEGLLAARPRRILMEALAKTVGPPSFKVMPVEGKGLGVVAVRDISCGELVMADSPIITYRGSDVSWKTAADEEFRSLSEREKEEVMSLADVHAPKTLEGIIRTNNYPRGVNSDDGVLCTTFSRFNHSCAPNCEQSWDEEAFQLQAHACADISAGEELCTYFVDVRDPRANRRQILRDVYRFECNCPVCACTDPAHERRRVRMQTLGGKIELKAIHSPKRAVEMLAELLELYDSAGIRPNIVRKQACELALRLLLQTNQAEDARTAAELALKFSKLAHGPVHASTVELARVVQEWKD</sequence>
<dbReference type="Gene3D" id="2.170.270.10">
    <property type="entry name" value="SET domain"/>
    <property type="match status" value="1"/>
</dbReference>
<dbReference type="SUPFAM" id="SSF82199">
    <property type="entry name" value="SET domain"/>
    <property type="match status" value="1"/>
</dbReference>
<evidence type="ECO:0000313" key="3">
    <source>
        <dbReference type="Proteomes" id="UP000626109"/>
    </source>
</evidence>
<accession>A0A813LH54</accession>
<comment type="caution">
    <text evidence="2">The sequence shown here is derived from an EMBL/GenBank/DDBJ whole genome shotgun (WGS) entry which is preliminary data.</text>
</comment>
<evidence type="ECO:0000259" key="1">
    <source>
        <dbReference type="PROSITE" id="PS50280"/>
    </source>
</evidence>
<proteinExistence type="predicted"/>
<dbReference type="InterPro" id="IPR046341">
    <property type="entry name" value="SET_dom_sf"/>
</dbReference>
<dbReference type="CDD" id="cd20071">
    <property type="entry name" value="SET_SMYD"/>
    <property type="match status" value="1"/>
</dbReference>
<dbReference type="InterPro" id="IPR011990">
    <property type="entry name" value="TPR-like_helical_dom_sf"/>
</dbReference>